<comment type="caution">
    <text evidence="2">The sequence shown here is derived from an EMBL/GenBank/DDBJ whole genome shotgun (WGS) entry which is preliminary data.</text>
</comment>
<evidence type="ECO:0000259" key="1">
    <source>
        <dbReference type="Pfam" id="PF04126"/>
    </source>
</evidence>
<proteinExistence type="predicted"/>
<name>A0A2J6WQN4_9BACT</name>
<sequence>MNTKVRLIIDGRQIRAELYDTECAKKILEALPIESKINEWGDEFYFSIGISMPLDSTATTCVAVGDIGYWPAGEAMAVFFGKTPLSTGEDPVPASEVNIVGRIIDDPAILKTLKGARKIRIEKE</sequence>
<dbReference type="EMBL" id="PNIO01000005">
    <property type="protein sequence ID" value="PMP72721.1"/>
    <property type="molecule type" value="Genomic_DNA"/>
</dbReference>
<reference evidence="2 3" key="1">
    <citation type="submission" date="2018-01" db="EMBL/GenBank/DDBJ databases">
        <title>Metagenomic assembled genomes from two thermal pools in the Uzon Caldera, Kamchatka, Russia.</title>
        <authorList>
            <person name="Wilkins L."/>
            <person name="Ettinger C."/>
        </authorList>
    </citation>
    <scope>NUCLEOTIDE SEQUENCE [LARGE SCALE GENOMIC DNA]</scope>
    <source>
        <strain evidence="2">ZAV-04</strain>
    </source>
</reference>
<evidence type="ECO:0000313" key="3">
    <source>
        <dbReference type="Proteomes" id="UP000242288"/>
    </source>
</evidence>
<dbReference type="Pfam" id="PF04126">
    <property type="entry name" value="Cyclophil_like"/>
    <property type="match status" value="1"/>
</dbReference>
<protein>
    <recommendedName>
        <fullName evidence="1">Cyclophilin TM1367-like domain-containing protein</fullName>
    </recommendedName>
</protein>
<dbReference type="SUPFAM" id="SSF50891">
    <property type="entry name" value="Cyclophilin-like"/>
    <property type="match status" value="1"/>
</dbReference>
<dbReference type="AlphaFoldDB" id="A0A2J6WQN4"/>
<dbReference type="InterPro" id="IPR025658">
    <property type="entry name" value="Cyclophilin_TM1367"/>
</dbReference>
<evidence type="ECO:0000313" key="2">
    <source>
        <dbReference type="EMBL" id="PMP72721.1"/>
    </source>
</evidence>
<gene>
    <name evidence="2" type="ORF">C0186_00435</name>
</gene>
<dbReference type="Proteomes" id="UP000242288">
    <property type="component" value="Unassembled WGS sequence"/>
</dbReference>
<accession>A0A2J6WQN4</accession>
<dbReference type="Gene3D" id="2.40.100.20">
    <property type="match status" value="1"/>
</dbReference>
<feature type="domain" description="Cyclophilin TM1367-like" evidence="1">
    <location>
        <begin position="4"/>
        <end position="122"/>
    </location>
</feature>
<dbReference type="InterPro" id="IPR029000">
    <property type="entry name" value="Cyclophilin-like_dom_sf"/>
</dbReference>
<organism evidence="2 3">
    <name type="scientific">Thermodesulfovibrio aggregans</name>
    <dbReference type="NCBI Taxonomy" id="86166"/>
    <lineage>
        <taxon>Bacteria</taxon>
        <taxon>Pseudomonadati</taxon>
        <taxon>Nitrospirota</taxon>
        <taxon>Thermodesulfovibrionia</taxon>
        <taxon>Thermodesulfovibrionales</taxon>
        <taxon>Thermodesulfovibrionaceae</taxon>
        <taxon>Thermodesulfovibrio</taxon>
    </lineage>
</organism>